<reference evidence="2 3" key="1">
    <citation type="submission" date="2018-06" db="EMBL/GenBank/DDBJ databases">
        <title>Extensive metabolic versatility and redundancy in microbially diverse, dynamic hydrothermal sediments.</title>
        <authorList>
            <person name="Dombrowski N."/>
            <person name="Teske A."/>
            <person name="Baker B.J."/>
        </authorList>
    </citation>
    <scope>NUCLEOTIDE SEQUENCE [LARGE SCALE GENOMIC DNA]</scope>
    <source>
        <strain evidence="2">B35_G9</strain>
    </source>
</reference>
<gene>
    <name evidence="2" type="ORF">DRP44_07640</name>
</gene>
<dbReference type="AlphaFoldDB" id="A0A660S7L0"/>
<keyword evidence="1" id="KW-0472">Membrane</keyword>
<accession>A0A660S7L0</accession>
<evidence type="ECO:0000313" key="2">
    <source>
        <dbReference type="EMBL" id="RKX64821.1"/>
    </source>
</evidence>
<keyword evidence="1" id="KW-0812">Transmembrane</keyword>
<comment type="caution">
    <text evidence="2">The sequence shown here is derived from an EMBL/GenBank/DDBJ whole genome shotgun (WGS) entry which is preliminary data.</text>
</comment>
<keyword evidence="1" id="KW-1133">Transmembrane helix</keyword>
<evidence type="ECO:0000256" key="1">
    <source>
        <dbReference type="SAM" id="Phobius"/>
    </source>
</evidence>
<dbReference type="Proteomes" id="UP000282321">
    <property type="component" value="Unassembled WGS sequence"/>
</dbReference>
<feature type="transmembrane region" description="Helical" evidence="1">
    <location>
        <begin position="256"/>
        <end position="275"/>
    </location>
</feature>
<organism evidence="2 3">
    <name type="scientific">candidate division TA06 bacterium</name>
    <dbReference type="NCBI Taxonomy" id="2250710"/>
    <lineage>
        <taxon>Bacteria</taxon>
        <taxon>Bacteria division TA06</taxon>
    </lineage>
</organism>
<feature type="transmembrane region" description="Helical" evidence="1">
    <location>
        <begin position="14"/>
        <end position="33"/>
    </location>
</feature>
<protein>
    <submittedName>
        <fullName evidence="2">Uncharacterized protein</fullName>
    </submittedName>
</protein>
<evidence type="ECO:0000313" key="3">
    <source>
        <dbReference type="Proteomes" id="UP000282321"/>
    </source>
</evidence>
<dbReference type="EMBL" id="QNBC01000130">
    <property type="protein sequence ID" value="RKX64821.1"/>
    <property type="molecule type" value="Genomic_DNA"/>
</dbReference>
<proteinExistence type="predicted"/>
<name>A0A660S7L0_UNCT6</name>
<sequence>MNFWIRISDLDRRWIYLLMAVAIILPFFVNITIPIRISPPTQALYTYIDTLSPDSGPILISFDYDPSTQGELTPMAIALLRHAFSKNLHVITMSLYPTGIGIAENITSDIAKEYNKIEGRDYVVMPYAPGYQAVILSIGEDIKNTFATDYYGNRTDTLSCLNGVKNFEQIPIAISISGSSTPYAWITYGYTKYGEKIGVGTTAVSATSYYPYLRTKQVAGMLGGLKGAAEYETLIRKFYHTKGRSMATIGMNSQSMAHIIMIILIILGNISYFAIRKQNKRSA</sequence>